<dbReference type="Proteomes" id="UP001458415">
    <property type="component" value="Unassembled WGS sequence"/>
</dbReference>
<accession>A0ABV1VVL0</accession>
<protein>
    <submittedName>
        <fullName evidence="2">Uncharacterized protein</fullName>
    </submittedName>
</protein>
<evidence type="ECO:0000313" key="2">
    <source>
        <dbReference type="EMBL" id="MER6975601.1"/>
    </source>
</evidence>
<gene>
    <name evidence="2" type="ORF">ABT317_00625</name>
</gene>
<dbReference type="EMBL" id="JBEPCU010000003">
    <property type="protein sequence ID" value="MER6975601.1"/>
    <property type="molecule type" value="Genomic_DNA"/>
</dbReference>
<keyword evidence="3" id="KW-1185">Reference proteome</keyword>
<name>A0ABV1VVL0_9ACTN</name>
<organism evidence="2 3">
    <name type="scientific">Streptomyces carpinensis</name>
    <dbReference type="NCBI Taxonomy" id="66369"/>
    <lineage>
        <taxon>Bacteria</taxon>
        <taxon>Bacillati</taxon>
        <taxon>Actinomycetota</taxon>
        <taxon>Actinomycetes</taxon>
        <taxon>Kitasatosporales</taxon>
        <taxon>Streptomycetaceae</taxon>
        <taxon>Streptomyces</taxon>
    </lineage>
</organism>
<comment type="caution">
    <text evidence="2">The sequence shown here is derived from an EMBL/GenBank/DDBJ whole genome shotgun (WGS) entry which is preliminary data.</text>
</comment>
<feature type="region of interest" description="Disordered" evidence="1">
    <location>
        <begin position="1"/>
        <end position="23"/>
    </location>
</feature>
<evidence type="ECO:0000256" key="1">
    <source>
        <dbReference type="SAM" id="MobiDB-lite"/>
    </source>
</evidence>
<evidence type="ECO:0000313" key="3">
    <source>
        <dbReference type="Proteomes" id="UP001458415"/>
    </source>
</evidence>
<sequence length="56" mass="5731">MADLGLLPGTTSAEQSALAAPSRRIAELETEPAIHRRAAELLGKGVPPEGGSRPSP</sequence>
<reference evidence="2 3" key="1">
    <citation type="submission" date="2024-06" db="EMBL/GenBank/DDBJ databases">
        <title>The Natural Products Discovery Center: Release of the First 8490 Sequenced Strains for Exploring Actinobacteria Biosynthetic Diversity.</title>
        <authorList>
            <person name="Kalkreuter E."/>
            <person name="Kautsar S.A."/>
            <person name="Yang D."/>
            <person name="Bader C.D."/>
            <person name="Teijaro C.N."/>
            <person name="Fluegel L."/>
            <person name="Davis C.M."/>
            <person name="Simpson J.R."/>
            <person name="Lauterbach L."/>
            <person name="Steele A.D."/>
            <person name="Gui C."/>
            <person name="Meng S."/>
            <person name="Li G."/>
            <person name="Viehrig K."/>
            <person name="Ye F."/>
            <person name="Su P."/>
            <person name="Kiefer A.F."/>
            <person name="Nichols A."/>
            <person name="Cepeda A.J."/>
            <person name="Yan W."/>
            <person name="Fan B."/>
            <person name="Jiang Y."/>
            <person name="Adhikari A."/>
            <person name="Zheng C.-J."/>
            <person name="Schuster L."/>
            <person name="Cowan T.M."/>
            <person name="Smanski M.J."/>
            <person name="Chevrette M.G."/>
            <person name="De Carvalho L.P.S."/>
            <person name="Shen B."/>
        </authorList>
    </citation>
    <scope>NUCLEOTIDE SEQUENCE [LARGE SCALE GENOMIC DNA]</scope>
    <source>
        <strain evidence="2 3">NPDC000634</strain>
    </source>
</reference>
<proteinExistence type="predicted"/>